<comment type="caution">
    <text evidence="3">The sequence shown here is derived from an EMBL/GenBank/DDBJ whole genome shotgun (WGS) entry which is preliminary data.</text>
</comment>
<reference evidence="4" key="1">
    <citation type="submission" date="2017-09" db="EMBL/GenBank/DDBJ databases">
        <title>Depth-based differentiation of microbial function through sediment-hosted aquifers and enrichment of novel symbionts in the deep terrestrial subsurface.</title>
        <authorList>
            <person name="Probst A.J."/>
            <person name="Ladd B."/>
            <person name="Jarett J.K."/>
            <person name="Geller-Mcgrath D.E."/>
            <person name="Sieber C.M.K."/>
            <person name="Emerson J.B."/>
            <person name="Anantharaman K."/>
            <person name="Thomas B.C."/>
            <person name="Malmstrom R."/>
            <person name="Stieglmeier M."/>
            <person name="Klingl A."/>
            <person name="Woyke T."/>
            <person name="Ryan C.M."/>
            <person name="Banfield J.F."/>
        </authorList>
    </citation>
    <scope>NUCLEOTIDE SEQUENCE [LARGE SCALE GENOMIC DNA]</scope>
</reference>
<dbReference type="PANTHER" id="PTHR34136">
    <property type="match status" value="1"/>
</dbReference>
<sequence>MKKSAHKTQKVSDKKMDKSVQIFGVTIFGTQMRQVLSKVGLQRKGMLHVATVNPEYIMEARGNSQFREILTHCLTVADGHGVVWALRLAQGKQIERISGVELAEEILKLADERGEKVFLLGAQTGIAEKAALEMASKYPHAHFMSYAGAQTVKVEKSEEASMTIA</sequence>
<gene>
    <name evidence="3" type="ORF">COT54_03545</name>
</gene>
<organism evidence="3 4">
    <name type="scientific">Candidatus Collierbacteria bacterium CG09_land_8_20_14_0_10_46_12</name>
    <dbReference type="NCBI Taxonomy" id="1974533"/>
    <lineage>
        <taxon>Bacteria</taxon>
        <taxon>Candidatus Collieribacteriota</taxon>
    </lineage>
</organism>
<feature type="non-terminal residue" evidence="3">
    <location>
        <position position="165"/>
    </location>
</feature>
<evidence type="ECO:0008006" key="5">
    <source>
        <dbReference type="Google" id="ProtNLM"/>
    </source>
</evidence>
<name>A0A2H0WYA5_9BACT</name>
<keyword evidence="1" id="KW-0328">Glycosyltransferase</keyword>
<dbReference type="Pfam" id="PF03808">
    <property type="entry name" value="Glyco_tran_WecG"/>
    <property type="match status" value="1"/>
</dbReference>
<dbReference type="EMBL" id="PEYY01000131">
    <property type="protein sequence ID" value="PIS17656.1"/>
    <property type="molecule type" value="Genomic_DNA"/>
</dbReference>
<dbReference type="AlphaFoldDB" id="A0A2H0WYA5"/>
<proteinExistence type="predicted"/>
<dbReference type="PANTHER" id="PTHR34136:SF1">
    <property type="entry name" value="UDP-N-ACETYL-D-MANNOSAMINURONIC ACID TRANSFERASE"/>
    <property type="match status" value="1"/>
</dbReference>
<keyword evidence="2" id="KW-0808">Transferase</keyword>
<dbReference type="Proteomes" id="UP000229574">
    <property type="component" value="Unassembled WGS sequence"/>
</dbReference>
<accession>A0A2H0WYA5</accession>
<evidence type="ECO:0000256" key="2">
    <source>
        <dbReference type="ARBA" id="ARBA00022679"/>
    </source>
</evidence>
<dbReference type="InterPro" id="IPR004629">
    <property type="entry name" value="WecG_TagA_CpsF"/>
</dbReference>
<protein>
    <recommendedName>
        <fullName evidence="5">Glycosyltransferase</fullName>
    </recommendedName>
</protein>
<evidence type="ECO:0000313" key="4">
    <source>
        <dbReference type="Proteomes" id="UP000229574"/>
    </source>
</evidence>
<evidence type="ECO:0000313" key="3">
    <source>
        <dbReference type="EMBL" id="PIS17656.1"/>
    </source>
</evidence>
<evidence type="ECO:0000256" key="1">
    <source>
        <dbReference type="ARBA" id="ARBA00022676"/>
    </source>
</evidence>
<dbReference type="GO" id="GO:0016758">
    <property type="term" value="F:hexosyltransferase activity"/>
    <property type="evidence" value="ECO:0007669"/>
    <property type="project" value="TreeGrafter"/>
</dbReference>